<protein>
    <submittedName>
        <fullName evidence="3">Uncharacterized protein</fullName>
    </submittedName>
</protein>
<dbReference type="OMA" id="GTQKKPM"/>
<dbReference type="VEuPathDB" id="FungiDB:BCV72DRAFT_40391"/>
<dbReference type="AlphaFoldDB" id="A0A0A1P2V6"/>
<reference evidence="3 4" key="1">
    <citation type="journal article" date="2016" name="Proc. Natl. Acad. Sci. U.S.A.">
        <title>Lipid metabolic changes in an early divergent fungus govern the establishment of a mutualistic symbiosis with endobacteria.</title>
        <authorList>
            <person name="Lastovetsky O.A."/>
            <person name="Gaspar M.L."/>
            <person name="Mondo S.J."/>
            <person name="LaButti K.M."/>
            <person name="Sandor L."/>
            <person name="Grigoriev I.V."/>
            <person name="Henry S.A."/>
            <person name="Pawlowska T.E."/>
        </authorList>
    </citation>
    <scope>NUCLEOTIDE SEQUENCE [LARGE SCALE GENOMIC DNA]</scope>
    <source>
        <strain evidence="3 4">ATCC 11559</strain>
    </source>
</reference>
<feature type="region of interest" description="Disordered" evidence="2">
    <location>
        <begin position="49"/>
        <end position="126"/>
    </location>
</feature>
<dbReference type="EMBL" id="KV921317">
    <property type="protein sequence ID" value="ORE19092.1"/>
    <property type="molecule type" value="Genomic_DNA"/>
</dbReference>
<evidence type="ECO:0000313" key="4">
    <source>
        <dbReference type="Proteomes" id="UP000242381"/>
    </source>
</evidence>
<dbReference type="Pfam" id="PF17104">
    <property type="entry name" value="YBL010C_LAA2"/>
    <property type="match status" value="1"/>
</dbReference>
<organism evidence="3 4">
    <name type="scientific">Rhizopus microsporus</name>
    <dbReference type="NCBI Taxonomy" id="58291"/>
    <lineage>
        <taxon>Eukaryota</taxon>
        <taxon>Fungi</taxon>
        <taxon>Fungi incertae sedis</taxon>
        <taxon>Mucoromycota</taxon>
        <taxon>Mucoromycotina</taxon>
        <taxon>Mucoromycetes</taxon>
        <taxon>Mucorales</taxon>
        <taxon>Mucorineae</taxon>
        <taxon>Rhizopodaceae</taxon>
        <taxon>Rhizopus</taxon>
    </lineage>
</organism>
<evidence type="ECO:0000313" key="3">
    <source>
        <dbReference type="EMBL" id="ORE19092.1"/>
    </source>
</evidence>
<feature type="coiled-coil region" evidence="1">
    <location>
        <begin position="5"/>
        <end position="36"/>
    </location>
</feature>
<accession>A0A0A1P2V6</accession>
<keyword evidence="1" id="KW-0175">Coiled coil</keyword>
<sequence>MVAELTRLQKQAAEYLEHLLDQKEQLLMDAETYNDLISCIVGHAQRLREQNPNKDASPAMVSKKKKSSNSSFSNIMRRKTTSHTTQSVSMGGGVVGVQQPQQTSLSKKSAPPASKLAPTAESRRSM</sequence>
<gene>
    <name evidence="3" type="ORF">BCV71DRAFT_107440</name>
</gene>
<dbReference type="Proteomes" id="UP000242381">
    <property type="component" value="Unassembled WGS sequence"/>
</dbReference>
<proteinExistence type="predicted"/>
<dbReference type="InterPro" id="IPR031355">
    <property type="entry name" value="YBL010C/LAA2-like"/>
</dbReference>
<name>A0A0A1P2V6_RHIZD</name>
<evidence type="ECO:0000256" key="1">
    <source>
        <dbReference type="SAM" id="Coils"/>
    </source>
</evidence>
<evidence type="ECO:0000256" key="2">
    <source>
        <dbReference type="SAM" id="MobiDB-lite"/>
    </source>
</evidence>
<feature type="compositionally biased region" description="Low complexity" evidence="2">
    <location>
        <begin position="96"/>
        <end position="120"/>
    </location>
</feature>